<dbReference type="PANTHER" id="PTHR35007">
    <property type="entry name" value="INTEGRAL MEMBRANE PROTEIN-RELATED"/>
    <property type="match status" value="1"/>
</dbReference>
<proteinExistence type="predicted"/>
<sequence length="237" mass="24123">MVAAAMAAVAAALVTSAGSSPTRAPAPADALSTDRPGGLIRFRVVLSGVTGLGVVMVVGGWLGAALGAAGLLVVWQVLSRAESPAVRRRREQLAAGLPHAVDLMAASLSVGAAPSTALGLVARAVDPPMRGELELVAGRLDLGVDPVRVWTDLGRHRQLGALGRCLARAAQSGAPVSEAMFRLGEDLRRAARADVESRARSVGVKAAAPLGLCLLPAFILLGIVPLVVASIDAVSWF</sequence>
<evidence type="ECO:0000256" key="6">
    <source>
        <dbReference type="SAM" id="Phobius"/>
    </source>
</evidence>
<evidence type="ECO:0000256" key="4">
    <source>
        <dbReference type="ARBA" id="ARBA00022989"/>
    </source>
</evidence>
<evidence type="ECO:0000259" key="7">
    <source>
        <dbReference type="Pfam" id="PF00482"/>
    </source>
</evidence>
<comment type="subcellular location">
    <subcellularLocation>
        <location evidence="1">Cell membrane</location>
        <topology evidence="1">Multi-pass membrane protein</topology>
    </subcellularLocation>
</comment>
<keyword evidence="3 6" id="KW-0812">Transmembrane</keyword>
<feature type="transmembrane region" description="Helical" evidence="6">
    <location>
        <begin position="207"/>
        <end position="231"/>
    </location>
</feature>
<dbReference type="InterPro" id="IPR018076">
    <property type="entry name" value="T2SS_GspF_dom"/>
</dbReference>
<accession>A0A6J4LJF3</accession>
<dbReference type="EMBL" id="CADCUJ010000014">
    <property type="protein sequence ID" value="CAA9333322.1"/>
    <property type="molecule type" value="Genomic_DNA"/>
</dbReference>
<evidence type="ECO:0000256" key="2">
    <source>
        <dbReference type="ARBA" id="ARBA00022475"/>
    </source>
</evidence>
<evidence type="ECO:0000313" key="8">
    <source>
        <dbReference type="EMBL" id="CAA9333322.1"/>
    </source>
</evidence>
<feature type="domain" description="Type II secretion system protein GspF" evidence="7">
    <location>
        <begin position="101"/>
        <end position="221"/>
    </location>
</feature>
<keyword evidence="5 6" id="KW-0472">Membrane</keyword>
<evidence type="ECO:0000256" key="1">
    <source>
        <dbReference type="ARBA" id="ARBA00004651"/>
    </source>
</evidence>
<protein>
    <recommendedName>
        <fullName evidence="7">Type II secretion system protein GspF domain-containing protein</fullName>
    </recommendedName>
</protein>
<keyword evidence="4 6" id="KW-1133">Transmembrane helix</keyword>
<keyword evidence="2" id="KW-1003">Cell membrane</keyword>
<feature type="transmembrane region" description="Helical" evidence="6">
    <location>
        <begin position="54"/>
        <end position="78"/>
    </location>
</feature>
<evidence type="ECO:0000256" key="3">
    <source>
        <dbReference type="ARBA" id="ARBA00022692"/>
    </source>
</evidence>
<dbReference type="PANTHER" id="PTHR35007:SF3">
    <property type="entry name" value="POSSIBLE CONSERVED ALANINE RICH MEMBRANE PROTEIN"/>
    <property type="match status" value="1"/>
</dbReference>
<evidence type="ECO:0000256" key="5">
    <source>
        <dbReference type="ARBA" id="ARBA00023136"/>
    </source>
</evidence>
<organism evidence="8">
    <name type="scientific">uncultured Nocardioidaceae bacterium</name>
    <dbReference type="NCBI Taxonomy" id="253824"/>
    <lineage>
        <taxon>Bacteria</taxon>
        <taxon>Bacillati</taxon>
        <taxon>Actinomycetota</taxon>
        <taxon>Actinomycetes</taxon>
        <taxon>Propionibacteriales</taxon>
        <taxon>Nocardioidaceae</taxon>
        <taxon>environmental samples</taxon>
    </lineage>
</organism>
<dbReference type="GO" id="GO:0005886">
    <property type="term" value="C:plasma membrane"/>
    <property type="evidence" value="ECO:0007669"/>
    <property type="project" value="UniProtKB-SubCell"/>
</dbReference>
<reference evidence="8" key="1">
    <citation type="submission" date="2020-02" db="EMBL/GenBank/DDBJ databases">
        <authorList>
            <person name="Meier V. D."/>
        </authorList>
    </citation>
    <scope>NUCLEOTIDE SEQUENCE</scope>
    <source>
        <strain evidence="8">AVDCRST_MAG72</strain>
    </source>
</reference>
<name>A0A6J4LJF3_9ACTN</name>
<dbReference type="AlphaFoldDB" id="A0A6J4LJF3"/>
<gene>
    <name evidence="8" type="ORF">AVDCRST_MAG72-246</name>
</gene>
<dbReference type="Pfam" id="PF00482">
    <property type="entry name" value="T2SSF"/>
    <property type="match status" value="1"/>
</dbReference>